<accession>A0A6I2GG12</accession>
<evidence type="ECO:0000313" key="6">
    <source>
        <dbReference type="Proteomes" id="UP000430975"/>
    </source>
</evidence>
<dbReference type="InterPro" id="IPR005025">
    <property type="entry name" value="FMN_Rdtase-like_dom"/>
</dbReference>
<name>A0A6I2GG12_9LACT</name>
<dbReference type="AlphaFoldDB" id="A0A6I2GG12"/>
<dbReference type="Pfam" id="PF03358">
    <property type="entry name" value="FMN_red"/>
    <property type="match status" value="1"/>
</dbReference>
<comment type="caution">
    <text evidence="5">The sequence shown here is derived from an EMBL/GenBank/DDBJ whole genome shotgun (WGS) entry which is preliminary data.</text>
</comment>
<dbReference type="GO" id="GO:0016491">
    <property type="term" value="F:oxidoreductase activity"/>
    <property type="evidence" value="ECO:0007669"/>
    <property type="project" value="UniProtKB-KW"/>
</dbReference>
<evidence type="ECO:0000256" key="2">
    <source>
        <dbReference type="ARBA" id="ARBA00022643"/>
    </source>
</evidence>
<keyword evidence="1" id="KW-0285">Flavoprotein</keyword>
<evidence type="ECO:0000256" key="1">
    <source>
        <dbReference type="ARBA" id="ARBA00022630"/>
    </source>
</evidence>
<dbReference type="PANTHER" id="PTHR43408:SF2">
    <property type="entry name" value="FMN REDUCTASE (NADPH)"/>
    <property type="match status" value="1"/>
</dbReference>
<dbReference type="Proteomes" id="UP000430975">
    <property type="component" value="Unassembled WGS sequence"/>
</dbReference>
<feature type="domain" description="NADPH-dependent FMN reductase-like" evidence="4">
    <location>
        <begin position="1"/>
        <end position="142"/>
    </location>
</feature>
<dbReference type="PANTHER" id="PTHR43408">
    <property type="entry name" value="FMN REDUCTASE (NADPH)"/>
    <property type="match status" value="1"/>
</dbReference>
<keyword evidence="2" id="KW-0288">FMN</keyword>
<dbReference type="Gene3D" id="3.40.50.360">
    <property type="match status" value="1"/>
</dbReference>
<keyword evidence="3" id="KW-0560">Oxidoreductase</keyword>
<dbReference type="InterPro" id="IPR029039">
    <property type="entry name" value="Flavoprotein-like_sf"/>
</dbReference>
<keyword evidence="6" id="KW-1185">Reference proteome</keyword>
<organism evidence="5 6">
    <name type="scientific">Fundicoccus ignavus</name>
    <dbReference type="NCBI Taxonomy" id="2664442"/>
    <lineage>
        <taxon>Bacteria</taxon>
        <taxon>Bacillati</taxon>
        <taxon>Bacillota</taxon>
        <taxon>Bacilli</taxon>
        <taxon>Lactobacillales</taxon>
        <taxon>Aerococcaceae</taxon>
        <taxon>Fundicoccus</taxon>
    </lineage>
</organism>
<dbReference type="SUPFAM" id="SSF52218">
    <property type="entry name" value="Flavoproteins"/>
    <property type="match status" value="1"/>
</dbReference>
<protein>
    <submittedName>
        <fullName evidence="5">FMN reductase</fullName>
    </submittedName>
</protein>
<dbReference type="EMBL" id="WJQS01000005">
    <property type="protein sequence ID" value="MRI85624.1"/>
    <property type="molecule type" value="Genomic_DNA"/>
</dbReference>
<evidence type="ECO:0000313" key="5">
    <source>
        <dbReference type="EMBL" id="MRI85624.1"/>
    </source>
</evidence>
<evidence type="ECO:0000256" key="3">
    <source>
        <dbReference type="ARBA" id="ARBA00023002"/>
    </source>
</evidence>
<dbReference type="InterPro" id="IPR051814">
    <property type="entry name" value="NAD(P)H-dep_FMN_reductase"/>
</dbReference>
<reference evidence="5 6" key="1">
    <citation type="submission" date="2019-11" db="EMBL/GenBank/DDBJ databases">
        <title>Characterisation of Fundicoccus ignavus gen. nov. sp. nov., a novel genus of the family Aerococcaceae isolated from bulk tank milk.</title>
        <authorList>
            <person name="Siebert A."/>
            <person name="Huptas C."/>
            <person name="Wenning M."/>
            <person name="Scherer S."/>
            <person name="Doll E.V."/>
        </authorList>
    </citation>
    <scope>NUCLEOTIDE SEQUENCE [LARGE SCALE GENOMIC DNA]</scope>
    <source>
        <strain evidence="5 6">WS4759</strain>
    </source>
</reference>
<dbReference type="RefSeq" id="WP_153863568.1">
    <property type="nucleotide sequence ID" value="NZ_WJQS01000005.1"/>
</dbReference>
<gene>
    <name evidence="5" type="ORF">GIY09_06985</name>
</gene>
<evidence type="ECO:0000259" key="4">
    <source>
        <dbReference type="Pfam" id="PF03358"/>
    </source>
</evidence>
<sequence length="188" mass="20994">MKILVLSASNVGNKTGIVTQKAYEMLQAKHSEHDLTYLNLKDKELIFSDGRHYLDYTGDTLEVTQAVMAADVIILGTPIFQASIPGVLKNLFDLLPQNALLDKTVSMIVTAGSDKHFLVAEQQLKPILAYMKANVLQNYVFVRDIDFGLDGIENDDIYFRLDTLVEDTVMLGKTYQEVLQAKEAAFGF</sequence>
<proteinExistence type="predicted"/>